<feature type="non-terminal residue" evidence="1">
    <location>
        <position position="87"/>
    </location>
</feature>
<dbReference type="STRING" id="6182.A0A4Z2D347"/>
<name>A0A4Z2D347_SCHJA</name>
<proteinExistence type="predicted"/>
<dbReference type="EMBL" id="SKCS01000333">
    <property type="protein sequence ID" value="TNN10907.1"/>
    <property type="molecule type" value="Genomic_DNA"/>
</dbReference>
<reference evidence="1 2" key="1">
    <citation type="submission" date="2019-03" db="EMBL/GenBank/DDBJ databases">
        <title>An improved genome assembly of the fluke Schistosoma japonicum.</title>
        <authorList>
            <person name="Hu W."/>
            <person name="Luo F."/>
            <person name="Yin M."/>
            <person name="Mo X."/>
            <person name="Sun C."/>
            <person name="Wu Q."/>
            <person name="Zhu B."/>
            <person name="Xiang M."/>
            <person name="Wang J."/>
            <person name="Wang Y."/>
            <person name="Zhang T."/>
            <person name="Xu B."/>
            <person name="Zheng H."/>
            <person name="Feng Z."/>
        </authorList>
    </citation>
    <scope>NUCLEOTIDE SEQUENCE [LARGE SCALE GENOMIC DNA]</scope>
    <source>
        <strain evidence="1">HuSjv2</strain>
        <tissue evidence="1">Worms</tissue>
    </source>
</reference>
<sequence>YTNHKPLTYGLKAKADKYSPREVRHLYYISQFTSDIRYVKGQDNQAADALSRLEMNIIRQSTINFDTLRGSQENDQKLQNLLSTKSS</sequence>
<dbReference type="AlphaFoldDB" id="A0A4Z2D347"/>
<evidence type="ECO:0000313" key="1">
    <source>
        <dbReference type="EMBL" id="TNN10907.1"/>
    </source>
</evidence>
<accession>A0A4Z2D347</accession>
<evidence type="ECO:0000313" key="2">
    <source>
        <dbReference type="Proteomes" id="UP000311919"/>
    </source>
</evidence>
<feature type="non-terminal residue" evidence="1">
    <location>
        <position position="1"/>
    </location>
</feature>
<dbReference type="Proteomes" id="UP000311919">
    <property type="component" value="Unassembled WGS sequence"/>
</dbReference>
<keyword evidence="2" id="KW-1185">Reference proteome</keyword>
<comment type="caution">
    <text evidence="1">The sequence shown here is derived from an EMBL/GenBank/DDBJ whole genome shotgun (WGS) entry which is preliminary data.</text>
</comment>
<gene>
    <name evidence="1" type="ORF">EWB00_005028</name>
</gene>
<organism evidence="1 2">
    <name type="scientific">Schistosoma japonicum</name>
    <name type="common">Blood fluke</name>
    <dbReference type="NCBI Taxonomy" id="6182"/>
    <lineage>
        <taxon>Eukaryota</taxon>
        <taxon>Metazoa</taxon>
        <taxon>Spiralia</taxon>
        <taxon>Lophotrochozoa</taxon>
        <taxon>Platyhelminthes</taxon>
        <taxon>Trematoda</taxon>
        <taxon>Digenea</taxon>
        <taxon>Strigeidida</taxon>
        <taxon>Schistosomatoidea</taxon>
        <taxon>Schistosomatidae</taxon>
        <taxon>Schistosoma</taxon>
    </lineage>
</organism>
<evidence type="ECO:0008006" key="3">
    <source>
        <dbReference type="Google" id="ProtNLM"/>
    </source>
</evidence>
<protein>
    <recommendedName>
        <fullName evidence="3">Reverse transcriptase RNase H-like domain-containing protein</fullName>
    </recommendedName>
</protein>
<dbReference type="OrthoDB" id="6281315at2759"/>